<evidence type="ECO:0000256" key="1">
    <source>
        <dbReference type="SAM" id="MobiDB-lite"/>
    </source>
</evidence>
<accession>A0A5C7IEF5</accession>
<feature type="compositionally biased region" description="Basic and acidic residues" evidence="1">
    <location>
        <begin position="205"/>
        <end position="215"/>
    </location>
</feature>
<comment type="caution">
    <text evidence="2">The sequence shown here is derived from an EMBL/GenBank/DDBJ whole genome shotgun (WGS) entry which is preliminary data.</text>
</comment>
<gene>
    <name evidence="2" type="ORF">EZV62_008597</name>
</gene>
<organism evidence="2 3">
    <name type="scientific">Acer yangbiense</name>
    <dbReference type="NCBI Taxonomy" id="1000413"/>
    <lineage>
        <taxon>Eukaryota</taxon>
        <taxon>Viridiplantae</taxon>
        <taxon>Streptophyta</taxon>
        <taxon>Embryophyta</taxon>
        <taxon>Tracheophyta</taxon>
        <taxon>Spermatophyta</taxon>
        <taxon>Magnoliopsida</taxon>
        <taxon>eudicotyledons</taxon>
        <taxon>Gunneridae</taxon>
        <taxon>Pentapetalae</taxon>
        <taxon>rosids</taxon>
        <taxon>malvids</taxon>
        <taxon>Sapindales</taxon>
        <taxon>Sapindaceae</taxon>
        <taxon>Hippocastanoideae</taxon>
        <taxon>Acereae</taxon>
        <taxon>Acer</taxon>
    </lineage>
</organism>
<reference evidence="3" key="1">
    <citation type="journal article" date="2019" name="Gigascience">
        <title>De novo genome assembly of the endangered Acer yangbiense, a plant species with extremely small populations endemic to Yunnan Province, China.</title>
        <authorList>
            <person name="Yang J."/>
            <person name="Wariss H.M."/>
            <person name="Tao L."/>
            <person name="Zhang R."/>
            <person name="Yun Q."/>
            <person name="Hollingsworth P."/>
            <person name="Dao Z."/>
            <person name="Luo G."/>
            <person name="Guo H."/>
            <person name="Ma Y."/>
            <person name="Sun W."/>
        </authorList>
    </citation>
    <scope>NUCLEOTIDE SEQUENCE [LARGE SCALE GENOMIC DNA]</scope>
    <source>
        <strain evidence="3">cv. Malutang</strain>
    </source>
</reference>
<dbReference type="Proteomes" id="UP000323000">
    <property type="component" value="Chromosome 3"/>
</dbReference>
<protein>
    <submittedName>
        <fullName evidence="2">Uncharacterized protein</fullName>
    </submittedName>
</protein>
<proteinExistence type="predicted"/>
<feature type="region of interest" description="Disordered" evidence="1">
    <location>
        <begin position="205"/>
        <end position="240"/>
    </location>
</feature>
<name>A0A5C7IEF5_9ROSI</name>
<evidence type="ECO:0000313" key="2">
    <source>
        <dbReference type="EMBL" id="TXG67322.1"/>
    </source>
</evidence>
<keyword evidence="3" id="KW-1185">Reference proteome</keyword>
<dbReference type="AlphaFoldDB" id="A0A5C7IEF5"/>
<sequence length="240" mass="26376">MEPDEITRLCESFARISKEEKLWSVKENLKEAAGKKLDLCLVGKILSTKHVNREAFRAVILRIWQTRLDIEEMSEFLGRLMDDLVDIDVGAIGMFRGGKYEGLGLSAGSIVIEGGDKVDEIGEKRDTEREKVNIPLRFEKVVGPCSAGVCIKESHGMHGVLCGDNGTCMQKAILEVESKAEAGRVGGVGYNVGMNEGVIKGEKKGKWKRLAREKGNQNASLDVETQEPKKRGVEISSLEG</sequence>
<evidence type="ECO:0000313" key="3">
    <source>
        <dbReference type="Proteomes" id="UP000323000"/>
    </source>
</evidence>
<dbReference type="OrthoDB" id="1707487at2759"/>
<dbReference type="EMBL" id="VAHF01000003">
    <property type="protein sequence ID" value="TXG67322.1"/>
    <property type="molecule type" value="Genomic_DNA"/>
</dbReference>